<feature type="transmembrane region" description="Helical" evidence="1">
    <location>
        <begin position="115"/>
        <end position="133"/>
    </location>
</feature>
<proteinExistence type="predicted"/>
<feature type="transmembrane region" description="Helical" evidence="1">
    <location>
        <begin position="86"/>
        <end position="109"/>
    </location>
</feature>
<feature type="domain" description="EamA" evidence="2">
    <location>
        <begin position="148"/>
        <end position="274"/>
    </location>
</feature>
<accession>A0A841RD12</accession>
<dbReference type="SUPFAM" id="SSF103481">
    <property type="entry name" value="Multidrug resistance efflux transporter EmrE"/>
    <property type="match status" value="2"/>
</dbReference>
<keyword evidence="1" id="KW-1133">Transmembrane helix</keyword>
<feature type="transmembrane region" description="Helical" evidence="1">
    <location>
        <begin position="204"/>
        <end position="223"/>
    </location>
</feature>
<dbReference type="RefSeq" id="WP_184746390.1">
    <property type="nucleotide sequence ID" value="NZ_JACHGJ010000003.1"/>
</dbReference>
<keyword evidence="1" id="KW-0812">Transmembrane</keyword>
<dbReference type="Proteomes" id="UP000587760">
    <property type="component" value="Unassembled WGS sequence"/>
</dbReference>
<feature type="domain" description="EamA" evidence="2">
    <location>
        <begin position="1"/>
        <end position="132"/>
    </location>
</feature>
<dbReference type="InterPro" id="IPR000620">
    <property type="entry name" value="EamA_dom"/>
</dbReference>
<dbReference type="Gene3D" id="1.10.3730.20">
    <property type="match status" value="1"/>
</dbReference>
<organism evidence="3 4">
    <name type="scientific">Spirochaeta isovalerica</name>
    <dbReference type="NCBI Taxonomy" id="150"/>
    <lineage>
        <taxon>Bacteria</taxon>
        <taxon>Pseudomonadati</taxon>
        <taxon>Spirochaetota</taxon>
        <taxon>Spirochaetia</taxon>
        <taxon>Spirochaetales</taxon>
        <taxon>Spirochaetaceae</taxon>
        <taxon>Spirochaeta</taxon>
    </lineage>
</organism>
<evidence type="ECO:0000256" key="1">
    <source>
        <dbReference type="SAM" id="Phobius"/>
    </source>
</evidence>
<gene>
    <name evidence="3" type="ORF">HNR50_001945</name>
</gene>
<comment type="caution">
    <text evidence="3">The sequence shown here is derived from an EMBL/GenBank/DDBJ whole genome shotgun (WGS) entry which is preliminary data.</text>
</comment>
<keyword evidence="4" id="KW-1185">Reference proteome</keyword>
<reference evidence="3 4" key="1">
    <citation type="submission" date="2020-08" db="EMBL/GenBank/DDBJ databases">
        <title>Genomic Encyclopedia of Type Strains, Phase IV (KMG-IV): sequencing the most valuable type-strain genomes for metagenomic binning, comparative biology and taxonomic classification.</title>
        <authorList>
            <person name="Goeker M."/>
        </authorList>
    </citation>
    <scope>NUCLEOTIDE SEQUENCE [LARGE SCALE GENOMIC DNA]</scope>
    <source>
        <strain evidence="3 4">DSM 2461</strain>
    </source>
</reference>
<feature type="transmembrane region" description="Helical" evidence="1">
    <location>
        <begin position="259"/>
        <end position="277"/>
    </location>
</feature>
<feature type="transmembrane region" description="Helical" evidence="1">
    <location>
        <begin position="229"/>
        <end position="247"/>
    </location>
</feature>
<dbReference type="InterPro" id="IPR037185">
    <property type="entry name" value="EmrE-like"/>
</dbReference>
<evidence type="ECO:0000313" key="3">
    <source>
        <dbReference type="EMBL" id="MBB6480282.1"/>
    </source>
</evidence>
<name>A0A841RD12_9SPIO</name>
<keyword evidence="1" id="KW-0472">Membrane</keyword>
<dbReference type="GO" id="GO:0016020">
    <property type="term" value="C:membrane"/>
    <property type="evidence" value="ECO:0007669"/>
    <property type="project" value="InterPro"/>
</dbReference>
<evidence type="ECO:0000313" key="4">
    <source>
        <dbReference type="Proteomes" id="UP000587760"/>
    </source>
</evidence>
<feature type="transmembrane region" description="Helical" evidence="1">
    <location>
        <begin position="171"/>
        <end position="192"/>
    </location>
</feature>
<dbReference type="Pfam" id="PF00892">
    <property type="entry name" value="EamA"/>
    <property type="match status" value="2"/>
</dbReference>
<evidence type="ECO:0000259" key="2">
    <source>
        <dbReference type="Pfam" id="PF00892"/>
    </source>
</evidence>
<feature type="transmembrane region" description="Helical" evidence="1">
    <location>
        <begin position="61"/>
        <end position="79"/>
    </location>
</feature>
<dbReference type="EMBL" id="JACHGJ010000003">
    <property type="protein sequence ID" value="MBB6480282.1"/>
    <property type="molecule type" value="Genomic_DNA"/>
</dbReference>
<protein>
    <submittedName>
        <fullName evidence="3">Drug/metabolite transporter (DMT)-like permease</fullName>
    </submittedName>
</protein>
<feature type="transmembrane region" description="Helical" evidence="1">
    <location>
        <begin position="29"/>
        <end position="49"/>
    </location>
</feature>
<sequence>MGIIYALLSALSYGTADFLGGFSSRKNSALLVVALSQAMGLVTALVAVYFLRPESLLPSDLLWGIAAGIAGASGVGLLYHGLATGFASIVSPTAAVVGAALPVLFGLIAGERPPLMTWAGVAVAIPAILLLSWEKGEKRDHILRSLELGVLSGIAFSGFFIFIARTGEGSGMAPLLAARGITVPLFFTIALVKKQKLIPRKGTLVTILAGGCLDMLANVFYLLSTRTGFLIIAVILTSLYPAPTVFLQRFFIKEKLSAVRLAGLALAIAGAALIGIGG</sequence>
<dbReference type="AlphaFoldDB" id="A0A841RD12"/>
<feature type="transmembrane region" description="Helical" evidence="1">
    <location>
        <begin position="145"/>
        <end position="165"/>
    </location>
</feature>